<keyword evidence="5" id="KW-0694">RNA-binding</keyword>
<organism evidence="9 10">
    <name type="scientific">Granulicella aggregans</name>
    <dbReference type="NCBI Taxonomy" id="474949"/>
    <lineage>
        <taxon>Bacteria</taxon>
        <taxon>Pseudomonadati</taxon>
        <taxon>Acidobacteriota</taxon>
        <taxon>Terriglobia</taxon>
        <taxon>Terriglobales</taxon>
        <taxon>Acidobacteriaceae</taxon>
        <taxon>Granulicella</taxon>
    </lineage>
</organism>
<dbReference type="Proteomes" id="UP000540989">
    <property type="component" value="Unassembled WGS sequence"/>
</dbReference>
<evidence type="ECO:0000259" key="7">
    <source>
        <dbReference type="Pfam" id="PF00281"/>
    </source>
</evidence>
<evidence type="ECO:0000256" key="4">
    <source>
        <dbReference type="ARBA" id="ARBA00035245"/>
    </source>
</evidence>
<dbReference type="Pfam" id="PF00673">
    <property type="entry name" value="Ribosomal_L5_C"/>
    <property type="match status" value="1"/>
</dbReference>
<dbReference type="EMBL" id="JACHIP010000001">
    <property type="protein sequence ID" value="MBB5056098.1"/>
    <property type="molecule type" value="Genomic_DNA"/>
</dbReference>
<name>A0A7W7ZAA2_9BACT</name>
<dbReference type="Gene3D" id="3.30.1440.10">
    <property type="match status" value="1"/>
</dbReference>
<sequence>MAARFKEKYNNEIKQAIAKELNIENAMAIPKLEKIVINMGLGEATQNVKIMDPLVADLASIAGQKPVTTKAKKSIAAFKVREGMPIGAMVTLRGDAMYEFLDRLISIALPRVRDFKGVSAKSFDGRGNYTLGLRDQLIFAEIDYAKVDKLKGMNVTIVTTAKDDNGARTLLKAFGMPFRTA</sequence>
<comment type="caution">
    <text evidence="9">The sequence shown here is derived from an EMBL/GenBank/DDBJ whole genome shotgun (WGS) entry which is preliminary data.</text>
</comment>
<feature type="domain" description="Large ribosomal subunit protein uL5 N-terminal" evidence="7">
    <location>
        <begin position="25"/>
        <end position="81"/>
    </location>
</feature>
<evidence type="ECO:0000313" key="10">
    <source>
        <dbReference type="Proteomes" id="UP000540989"/>
    </source>
</evidence>
<dbReference type="HAMAP" id="MF_01333_B">
    <property type="entry name" value="Ribosomal_uL5_B"/>
    <property type="match status" value="1"/>
</dbReference>
<evidence type="ECO:0000256" key="2">
    <source>
        <dbReference type="ARBA" id="ARBA00022980"/>
    </source>
</evidence>
<reference evidence="9 10" key="1">
    <citation type="submission" date="2020-08" db="EMBL/GenBank/DDBJ databases">
        <title>Genomic Encyclopedia of Type Strains, Phase IV (KMG-V): Genome sequencing to study the core and pangenomes of soil and plant-associated prokaryotes.</title>
        <authorList>
            <person name="Whitman W."/>
        </authorList>
    </citation>
    <scope>NUCLEOTIDE SEQUENCE [LARGE SCALE GENOMIC DNA]</scope>
    <source>
        <strain evidence="9 10">M8UP14</strain>
    </source>
</reference>
<keyword evidence="3 5" id="KW-0687">Ribonucleoprotein</keyword>
<keyword evidence="5" id="KW-0699">rRNA-binding</keyword>
<dbReference type="GO" id="GO:0000049">
    <property type="term" value="F:tRNA binding"/>
    <property type="evidence" value="ECO:0007669"/>
    <property type="project" value="UniProtKB-UniRule"/>
</dbReference>
<evidence type="ECO:0000256" key="1">
    <source>
        <dbReference type="ARBA" id="ARBA00008553"/>
    </source>
</evidence>
<protein>
    <recommendedName>
        <fullName evidence="4 5">Large ribosomal subunit protein uL5</fullName>
    </recommendedName>
</protein>
<dbReference type="InterPro" id="IPR020930">
    <property type="entry name" value="Ribosomal_uL5_bac-type"/>
</dbReference>
<dbReference type="InterPro" id="IPR031310">
    <property type="entry name" value="Ribosomal_uL5_N"/>
</dbReference>
<dbReference type="Pfam" id="PF00281">
    <property type="entry name" value="Ribosomal_L5"/>
    <property type="match status" value="1"/>
</dbReference>
<dbReference type="AlphaFoldDB" id="A0A7W7ZAA2"/>
<dbReference type="PIRSF" id="PIRSF002161">
    <property type="entry name" value="Ribosomal_L5"/>
    <property type="match status" value="1"/>
</dbReference>
<evidence type="ECO:0000256" key="6">
    <source>
        <dbReference type="RuleBase" id="RU003930"/>
    </source>
</evidence>
<evidence type="ECO:0000313" key="9">
    <source>
        <dbReference type="EMBL" id="MBB5056098.1"/>
    </source>
</evidence>
<dbReference type="GO" id="GO:1990904">
    <property type="term" value="C:ribonucleoprotein complex"/>
    <property type="evidence" value="ECO:0007669"/>
    <property type="project" value="UniProtKB-KW"/>
</dbReference>
<dbReference type="PROSITE" id="PS00358">
    <property type="entry name" value="RIBOSOMAL_L5"/>
    <property type="match status" value="1"/>
</dbReference>
<evidence type="ECO:0000256" key="5">
    <source>
        <dbReference type="HAMAP-Rule" id="MF_01333"/>
    </source>
</evidence>
<feature type="domain" description="Large ribosomal subunit protein uL5 C-terminal" evidence="8">
    <location>
        <begin position="85"/>
        <end position="178"/>
    </location>
</feature>
<evidence type="ECO:0000256" key="3">
    <source>
        <dbReference type="ARBA" id="ARBA00023274"/>
    </source>
</evidence>
<keyword evidence="5" id="KW-0820">tRNA-binding</keyword>
<dbReference type="InterPro" id="IPR002132">
    <property type="entry name" value="Ribosomal_uL5"/>
</dbReference>
<dbReference type="GO" id="GO:0003735">
    <property type="term" value="F:structural constituent of ribosome"/>
    <property type="evidence" value="ECO:0007669"/>
    <property type="project" value="InterPro"/>
</dbReference>
<dbReference type="InterPro" id="IPR020929">
    <property type="entry name" value="Ribosomal_uL5_CS"/>
</dbReference>
<comment type="similarity">
    <text evidence="1 5 6">Belongs to the universal ribosomal protein uL5 family.</text>
</comment>
<comment type="subunit">
    <text evidence="5">Part of the 50S ribosomal subunit; part of the 5S rRNA/L5/L18/L25 subcomplex. Contacts the 5S rRNA and the P site tRNA. Forms a bridge to the 30S subunit in the 70S ribosome.</text>
</comment>
<dbReference type="GO" id="GO:0005840">
    <property type="term" value="C:ribosome"/>
    <property type="evidence" value="ECO:0007669"/>
    <property type="project" value="UniProtKB-KW"/>
</dbReference>
<dbReference type="InterPro" id="IPR031309">
    <property type="entry name" value="Ribosomal_uL5_C"/>
</dbReference>
<dbReference type="GO" id="GO:0006412">
    <property type="term" value="P:translation"/>
    <property type="evidence" value="ECO:0007669"/>
    <property type="project" value="UniProtKB-UniRule"/>
</dbReference>
<dbReference type="RefSeq" id="WP_184213792.1">
    <property type="nucleotide sequence ID" value="NZ_JACHIP010000001.1"/>
</dbReference>
<dbReference type="NCBIfam" id="NF000585">
    <property type="entry name" value="PRK00010.1"/>
    <property type="match status" value="1"/>
</dbReference>
<keyword evidence="2 5" id="KW-0689">Ribosomal protein</keyword>
<dbReference type="InterPro" id="IPR022803">
    <property type="entry name" value="Ribosomal_uL5_dom_sf"/>
</dbReference>
<dbReference type="FunFam" id="3.30.1440.10:FF:000001">
    <property type="entry name" value="50S ribosomal protein L5"/>
    <property type="match status" value="1"/>
</dbReference>
<dbReference type="PANTHER" id="PTHR11994">
    <property type="entry name" value="60S RIBOSOMAL PROTEIN L11-RELATED"/>
    <property type="match status" value="1"/>
</dbReference>
<dbReference type="GO" id="GO:0019843">
    <property type="term" value="F:rRNA binding"/>
    <property type="evidence" value="ECO:0007669"/>
    <property type="project" value="UniProtKB-UniRule"/>
</dbReference>
<accession>A0A7W7ZAA2</accession>
<dbReference type="SUPFAM" id="SSF55282">
    <property type="entry name" value="RL5-like"/>
    <property type="match status" value="1"/>
</dbReference>
<evidence type="ECO:0000259" key="8">
    <source>
        <dbReference type="Pfam" id="PF00673"/>
    </source>
</evidence>
<comment type="function">
    <text evidence="5">This is 1 of the proteins that bind and probably mediate the attachment of the 5S RNA into the large ribosomal subunit, where it forms part of the central protuberance. In the 70S ribosome it contacts protein S13 of the 30S subunit (bridge B1b), connecting the 2 subunits; this bridge is implicated in subunit movement. Contacts the P site tRNA; the 5S rRNA and some of its associated proteins might help stabilize positioning of ribosome-bound tRNAs.</text>
</comment>
<keyword evidence="10" id="KW-1185">Reference proteome</keyword>
<gene>
    <name evidence="5" type="primary">rplE</name>
    <name evidence="9" type="ORF">HDF16_000767</name>
</gene>
<proteinExistence type="inferred from homology"/>